<evidence type="ECO:0000259" key="3">
    <source>
        <dbReference type="PROSITE" id="PS50174"/>
    </source>
</evidence>
<feature type="region of interest" description="Disordered" evidence="2">
    <location>
        <begin position="84"/>
        <end position="111"/>
    </location>
</feature>
<feature type="compositionally biased region" description="Low complexity" evidence="2">
    <location>
        <begin position="239"/>
        <end position="248"/>
    </location>
</feature>
<dbReference type="PROSITE" id="PS50174">
    <property type="entry name" value="G_PATCH"/>
    <property type="match status" value="1"/>
</dbReference>
<dbReference type="OMA" id="ILGKYGW"/>
<feature type="compositionally biased region" description="Basic residues" evidence="2">
    <location>
        <begin position="287"/>
        <end position="299"/>
    </location>
</feature>
<organism evidence="4">
    <name type="scientific">Petromyzon marinus</name>
    <name type="common">Sea lamprey</name>
    <dbReference type="NCBI Taxonomy" id="7757"/>
    <lineage>
        <taxon>Eukaryota</taxon>
        <taxon>Metazoa</taxon>
        <taxon>Chordata</taxon>
        <taxon>Craniata</taxon>
        <taxon>Vertebrata</taxon>
        <taxon>Cyclostomata</taxon>
        <taxon>Hyperoartia</taxon>
        <taxon>Petromyzontiformes</taxon>
        <taxon>Petromyzontidae</taxon>
        <taxon>Petromyzon</taxon>
    </lineage>
</organism>
<evidence type="ECO:0000256" key="2">
    <source>
        <dbReference type="SAM" id="MobiDB-lite"/>
    </source>
</evidence>
<protein>
    <recommendedName>
        <fullName evidence="1">G patch domain-containing protein 4</fullName>
    </recommendedName>
</protein>
<reference evidence="4" key="1">
    <citation type="submission" date="2025-08" db="UniProtKB">
        <authorList>
            <consortium name="Ensembl"/>
        </authorList>
    </citation>
    <scope>IDENTIFICATION</scope>
</reference>
<feature type="compositionally biased region" description="Basic and acidic residues" evidence="2">
    <location>
        <begin position="200"/>
        <end position="213"/>
    </location>
</feature>
<dbReference type="GO" id="GO:0003676">
    <property type="term" value="F:nucleic acid binding"/>
    <property type="evidence" value="ECO:0007669"/>
    <property type="project" value="InterPro"/>
</dbReference>
<evidence type="ECO:0000256" key="1">
    <source>
        <dbReference type="ARBA" id="ARBA00040365"/>
    </source>
</evidence>
<feature type="region of interest" description="Disordered" evidence="2">
    <location>
        <begin position="200"/>
        <end position="330"/>
    </location>
</feature>
<dbReference type="AlphaFoldDB" id="S4RY01"/>
<dbReference type="GeneTree" id="ENSGT00390000008765"/>
<dbReference type="InterPro" id="IPR000467">
    <property type="entry name" value="G_patch_dom"/>
</dbReference>
<feature type="region of interest" description="Disordered" evidence="2">
    <location>
        <begin position="130"/>
        <end position="162"/>
    </location>
</feature>
<dbReference type="STRING" id="7757.ENSPMAP00000010092"/>
<accession>S4RY01</accession>
<reference evidence="4" key="2">
    <citation type="submission" date="2025-09" db="UniProtKB">
        <authorList>
            <consortium name="Ensembl"/>
        </authorList>
    </citation>
    <scope>IDENTIFICATION</scope>
</reference>
<dbReference type="InterPro" id="IPR050656">
    <property type="entry name" value="PINX1"/>
</dbReference>
<dbReference type="PANTHER" id="PTHR23149">
    <property type="entry name" value="G PATCH DOMAIN CONTAINING PROTEIN"/>
    <property type="match status" value="1"/>
</dbReference>
<dbReference type="GO" id="GO:0005730">
    <property type="term" value="C:nucleolus"/>
    <property type="evidence" value="ECO:0007669"/>
    <property type="project" value="TreeGrafter"/>
</dbReference>
<dbReference type="Pfam" id="PF01585">
    <property type="entry name" value="G-patch"/>
    <property type="match status" value="1"/>
</dbReference>
<evidence type="ECO:0000313" key="4">
    <source>
        <dbReference type="Ensembl" id="ENSPMAP00000010092.1"/>
    </source>
</evidence>
<dbReference type="SMART" id="SM00443">
    <property type="entry name" value="G_patch"/>
    <property type="match status" value="1"/>
</dbReference>
<proteinExistence type="predicted"/>
<feature type="domain" description="G-patch" evidence="3">
    <location>
        <begin position="12"/>
        <end position="60"/>
    </location>
</feature>
<feature type="compositionally biased region" description="Basic and acidic residues" evidence="2">
    <location>
        <begin position="132"/>
        <end position="141"/>
    </location>
</feature>
<dbReference type="PANTHER" id="PTHR23149:SF9">
    <property type="entry name" value="G PATCH DOMAIN-CONTAINING PROTEIN 4"/>
    <property type="match status" value="1"/>
</dbReference>
<dbReference type="Ensembl" id="ENSPMAT00000010136.1">
    <property type="protein sequence ID" value="ENSPMAP00000010092.1"/>
    <property type="gene ID" value="ENSPMAG00000009175.1"/>
</dbReference>
<feature type="compositionally biased region" description="Basic and acidic residues" evidence="2">
    <location>
        <begin position="315"/>
        <end position="330"/>
    </location>
</feature>
<sequence>VCAMETRESGSGRRFAEAQMLKHGWTREAGKGLGRFENGRAEAVKVKVKHDTAGIGHDMAEQFTFHWWDHVFNKAAASIEVEGTEEGAKVMGNRSDGAEEPISNRKPRKAHLSTTHALYGNFVKAATLTSGEEVRDEKESSEVETSSSEDEDAKLDLSSTTRMTDEQLLRACGGRTAHKGARHGVNMSAKLARLAQQEREFLSRWGGDNDVRSRPKKRRRERQKGSPGHGIVPDETGTAVAPVAAAARDAGHRDGAKPRKKSKRNESAVSNNEVAEEEVVVVDRSERKKKKKKNKKRARERQDGERRGSPAGETNEPKPERSSEEKSVAR</sequence>
<name>S4RY01_PETMA</name>